<protein>
    <submittedName>
        <fullName evidence="1">Uncharacterized protein</fullName>
    </submittedName>
</protein>
<organism evidence="1 2">
    <name type="scientific">Pseudomonas agronomica</name>
    <dbReference type="NCBI Taxonomy" id="2979328"/>
    <lineage>
        <taxon>Bacteria</taxon>
        <taxon>Pseudomonadati</taxon>
        <taxon>Pseudomonadota</taxon>
        <taxon>Gammaproteobacteria</taxon>
        <taxon>Pseudomonadales</taxon>
        <taxon>Pseudomonadaceae</taxon>
        <taxon>Pseudomonas</taxon>
    </lineage>
</organism>
<proteinExistence type="predicted"/>
<keyword evidence="2" id="KW-1185">Reference proteome</keyword>
<name>A0ABT3FGY3_9PSED</name>
<accession>A0ABT3FGY3</accession>
<dbReference type="RefSeq" id="WP_264433000.1">
    <property type="nucleotide sequence ID" value="NZ_JAOSHO010000948.1"/>
</dbReference>
<gene>
    <name evidence="1" type="ORF">OC610_28300</name>
</gene>
<dbReference type="Proteomes" id="UP001061999">
    <property type="component" value="Unassembled WGS sequence"/>
</dbReference>
<reference evidence="1" key="1">
    <citation type="submission" date="2022-07" db="EMBL/GenBank/DDBJ databases">
        <title>Pseudomonas agronomica sp. nov.: a novel bacterium with biotechnological application in the synthesis of biofertilizers from valorized agricultural residues.</title>
        <authorList>
            <person name="Robas M."/>
            <person name="Fernandez V.M."/>
            <person name="Luna L."/>
            <person name="Provanza A."/>
            <person name="Jimenez P.A."/>
        </authorList>
    </citation>
    <scope>NUCLEOTIDE SEQUENCE</scope>
    <source>
        <strain evidence="1">SAICEU22T</strain>
    </source>
</reference>
<evidence type="ECO:0000313" key="2">
    <source>
        <dbReference type="Proteomes" id="UP001061999"/>
    </source>
</evidence>
<comment type="caution">
    <text evidence="1">The sequence shown here is derived from an EMBL/GenBank/DDBJ whole genome shotgun (WGS) entry which is preliminary data.</text>
</comment>
<dbReference type="EMBL" id="JAOSHO010000948">
    <property type="protein sequence ID" value="MCW1248352.1"/>
    <property type="molecule type" value="Genomic_DNA"/>
</dbReference>
<sequence length="70" mass="7949">MLPFDNEPGLEPLAEARSRDDIFAALVAPEKRKAQRFSSVETGAQFFQVFRVVQCVTPLIEDRRYSDCAD</sequence>
<evidence type="ECO:0000313" key="1">
    <source>
        <dbReference type="EMBL" id="MCW1248352.1"/>
    </source>
</evidence>
<feature type="non-terminal residue" evidence="1">
    <location>
        <position position="70"/>
    </location>
</feature>